<dbReference type="Pfam" id="PF22336">
    <property type="entry name" value="RhiE-like_linker"/>
    <property type="match status" value="1"/>
</dbReference>
<dbReference type="CDD" id="cd19531">
    <property type="entry name" value="LCL_NRPS-like"/>
    <property type="match status" value="1"/>
</dbReference>
<dbReference type="GO" id="GO:0006633">
    <property type="term" value="P:fatty acid biosynthetic process"/>
    <property type="evidence" value="ECO:0007669"/>
    <property type="project" value="InterPro"/>
</dbReference>
<dbReference type="NCBIfam" id="TIGR01733">
    <property type="entry name" value="AA-adenyl-dom"/>
    <property type="match status" value="1"/>
</dbReference>
<keyword evidence="8" id="KW-0677">Repeat</keyword>
<dbReference type="Pfam" id="PF00550">
    <property type="entry name" value="PP-binding"/>
    <property type="match status" value="1"/>
</dbReference>
<dbReference type="Gene3D" id="1.10.1200.10">
    <property type="entry name" value="ACP-like"/>
    <property type="match status" value="1"/>
</dbReference>
<dbReference type="FunFam" id="3.40.50.980:FF:000001">
    <property type="entry name" value="Non-ribosomal peptide synthetase"/>
    <property type="match status" value="1"/>
</dbReference>
<dbReference type="Pfam" id="PF00501">
    <property type="entry name" value="AMP-binding"/>
    <property type="match status" value="1"/>
</dbReference>
<dbReference type="Pfam" id="PF13193">
    <property type="entry name" value="AMP-binding_C"/>
    <property type="match status" value="1"/>
</dbReference>
<evidence type="ECO:0000256" key="2">
    <source>
        <dbReference type="ARBA" id="ARBA00004496"/>
    </source>
</evidence>
<dbReference type="PROSITE" id="PS00606">
    <property type="entry name" value="KS3_1"/>
    <property type="match status" value="1"/>
</dbReference>
<dbReference type="SMART" id="SM01294">
    <property type="entry name" value="PKS_PP_betabranch"/>
    <property type="match status" value="1"/>
</dbReference>
<feature type="active site" description="Proton donor; for dehydratase activity" evidence="9">
    <location>
        <position position="1943"/>
    </location>
</feature>
<dbReference type="CDD" id="cd00833">
    <property type="entry name" value="PKS"/>
    <property type="match status" value="1"/>
</dbReference>
<dbReference type="InterPro" id="IPR018201">
    <property type="entry name" value="Ketoacyl_synth_AS"/>
</dbReference>
<evidence type="ECO:0000256" key="6">
    <source>
        <dbReference type="ARBA" id="ARBA00022553"/>
    </source>
</evidence>
<dbReference type="Gene3D" id="3.30.300.30">
    <property type="match status" value="1"/>
</dbReference>
<dbReference type="GO" id="GO:0005737">
    <property type="term" value="C:cytoplasm"/>
    <property type="evidence" value="ECO:0007669"/>
    <property type="project" value="UniProtKB-SubCell"/>
</dbReference>
<dbReference type="CDD" id="cd12116">
    <property type="entry name" value="A_NRPS_Ta1_like"/>
    <property type="match status" value="1"/>
</dbReference>
<dbReference type="FunFam" id="3.40.47.10:FF:000019">
    <property type="entry name" value="Polyketide synthase type I"/>
    <property type="match status" value="1"/>
</dbReference>
<dbReference type="Pfam" id="PF14765">
    <property type="entry name" value="PS-DH"/>
    <property type="match status" value="1"/>
</dbReference>
<proteinExistence type="predicted"/>
<evidence type="ECO:0000256" key="5">
    <source>
        <dbReference type="ARBA" id="ARBA00022490"/>
    </source>
</evidence>
<evidence type="ECO:0000256" key="3">
    <source>
        <dbReference type="ARBA" id="ARBA00004792"/>
    </source>
</evidence>
<feature type="domain" description="Carrier" evidence="10">
    <location>
        <begin position="1054"/>
        <end position="1131"/>
    </location>
</feature>
<feature type="domain" description="PKS/mFAS DH" evidence="12">
    <location>
        <begin position="1748"/>
        <end position="2030"/>
    </location>
</feature>
<dbReference type="SMART" id="SM00826">
    <property type="entry name" value="PKS_DH"/>
    <property type="match status" value="1"/>
</dbReference>
<dbReference type="SUPFAM" id="SSF53901">
    <property type="entry name" value="Thiolase-like"/>
    <property type="match status" value="1"/>
</dbReference>
<evidence type="ECO:0000259" key="11">
    <source>
        <dbReference type="PROSITE" id="PS52004"/>
    </source>
</evidence>
<dbReference type="InterPro" id="IPR049900">
    <property type="entry name" value="PKS_mFAS_DH"/>
</dbReference>
<dbReference type="InterPro" id="IPR020807">
    <property type="entry name" value="PKS_DH"/>
</dbReference>
<dbReference type="GO" id="GO:0031177">
    <property type="term" value="F:phosphopantetheine binding"/>
    <property type="evidence" value="ECO:0007669"/>
    <property type="project" value="InterPro"/>
</dbReference>
<evidence type="ECO:0000259" key="10">
    <source>
        <dbReference type="PROSITE" id="PS50075"/>
    </source>
</evidence>
<dbReference type="PROSITE" id="PS52004">
    <property type="entry name" value="KS3_2"/>
    <property type="match status" value="1"/>
</dbReference>
<dbReference type="InterPro" id="IPR054514">
    <property type="entry name" value="RhiE-like_linker"/>
</dbReference>
<comment type="subcellular location">
    <subcellularLocation>
        <location evidence="2">Cytoplasm</location>
    </subcellularLocation>
</comment>
<dbReference type="Gene3D" id="3.30.559.10">
    <property type="entry name" value="Chloramphenicol acetyltransferase-like domain"/>
    <property type="match status" value="1"/>
</dbReference>
<dbReference type="PROSITE" id="PS50075">
    <property type="entry name" value="CARRIER"/>
    <property type="match status" value="1"/>
</dbReference>
<feature type="region of interest" description="N-terminal hotdog fold" evidence="9">
    <location>
        <begin position="1748"/>
        <end position="1865"/>
    </location>
</feature>
<keyword evidence="5" id="KW-0963">Cytoplasm</keyword>
<dbReference type="Gene3D" id="1.10.1240.100">
    <property type="match status" value="1"/>
</dbReference>
<dbReference type="PANTHER" id="PTHR43775:SF37">
    <property type="entry name" value="SI:DKEY-61P9.11"/>
    <property type="match status" value="1"/>
</dbReference>
<comment type="pathway">
    <text evidence="3">Antibiotic biosynthesis.</text>
</comment>
<feature type="active site" description="Proton acceptor; for dehydratase activity" evidence="9">
    <location>
        <position position="1777"/>
    </location>
</feature>
<dbReference type="InterPro" id="IPR001242">
    <property type="entry name" value="Condensation_dom"/>
</dbReference>
<dbReference type="SUPFAM" id="SSF56801">
    <property type="entry name" value="Acetyl-CoA synthetase-like"/>
    <property type="match status" value="1"/>
</dbReference>
<dbReference type="SMART" id="SM00823">
    <property type="entry name" value="PKS_PP"/>
    <property type="match status" value="1"/>
</dbReference>
<evidence type="ECO:0000313" key="13">
    <source>
        <dbReference type="EMBL" id="ARR97039.1"/>
    </source>
</evidence>
<dbReference type="InterPro" id="IPR014031">
    <property type="entry name" value="Ketoacyl_synth_C"/>
</dbReference>
<dbReference type="InterPro" id="IPR020845">
    <property type="entry name" value="AMP-binding_CS"/>
</dbReference>
<dbReference type="Pfam" id="PF21089">
    <property type="entry name" value="PKS_DH_N"/>
    <property type="match status" value="1"/>
</dbReference>
<dbReference type="InterPro" id="IPR016039">
    <property type="entry name" value="Thiolase-like"/>
</dbReference>
<evidence type="ECO:0000256" key="1">
    <source>
        <dbReference type="ARBA" id="ARBA00001957"/>
    </source>
</evidence>
<dbReference type="PROSITE" id="PS00455">
    <property type="entry name" value="AMP_BINDING"/>
    <property type="match status" value="1"/>
</dbReference>
<evidence type="ECO:0000256" key="7">
    <source>
        <dbReference type="ARBA" id="ARBA00022679"/>
    </source>
</evidence>
<dbReference type="Gene3D" id="2.30.38.10">
    <property type="entry name" value="Luciferase, Domain 3"/>
    <property type="match status" value="1"/>
</dbReference>
<dbReference type="Pfam" id="PF00109">
    <property type="entry name" value="ketoacyl-synt"/>
    <property type="match status" value="1"/>
</dbReference>
<dbReference type="Pfam" id="PF00668">
    <property type="entry name" value="Condensation"/>
    <property type="match status" value="1"/>
</dbReference>
<dbReference type="InterPro" id="IPR050091">
    <property type="entry name" value="PKS_NRPS_Biosynth_Enz"/>
</dbReference>
<dbReference type="InterPro" id="IPR009081">
    <property type="entry name" value="PP-bd_ACP"/>
</dbReference>
<sequence>MPILMITNYCICYTLSPMAKLAQAMLLIMNIPSMGRRISAMHRSKATIYQQVARGELSVGMALQALRELASLPAISNQSQQFALSEGQKALWMAYQLDPNQYAYNVPLAYILAPNTQPVLLEQALNDLIKRHPLLAARLVETDQGQIEQVWDGATTSISLERQQLSNVDWVQEVRQIAHQPFDLLKGPLFKATLFELPNRELLLLLNVHHIMFDGVSIQILLGELQAVYAAYAQGQSPQLAPLTTDFGDFVAWQQTMLASPNGQRQRRYWLEQLAGRVTPLELPYDRQPSGQPSFKGAMWEFELDTQLTAHIRSLGLEHNRSYFSLIMSGFSMLLARYGRQQSIYLGTPLSGRPEARFDNLIGYFMNMVVIGADLSDNPSYLELSRRIYETALDAMDHGDYPLFAIADELGGNMPFHAAFYFQNWVAPLAEQTNANATLLTKPVLSIHQEGEFSLTLEVIELGDRYSCYFKYNPDYFDQATIQGMAEHLIQLLGAAINQPEQPIHSLPSLLAAEQRLLTAWNQTQTTYPRELALPSLVAQQAAATPDAIAIIGSTLAKPNQTINYRTLMAAVDQIAAHLQSHGIGPGQRVAVLLNRSIEMVLSLLAIAKTGAAYIPLDPIYPAERLAAMLDDSQASLILLHGELAVHLPTTSIAQLEIEQLLAKQPAKPLVAVEIDPNSPVYLIYTSGSTGTPKGVVISHSGLTNFLWAMREQLVFSAKDRILAITTICFDIAGLELYLPLISGGSVEILPAEVTRDGYLLKQAIANSDATWLQATPATWTMLLAAEWEQPLQTILCGGERLSYDLAQQLVARASTVWNLYGPTETTIWSTASRIQANTPITIGQPISNTTLYILDQAMQAVPIGVAGELYIGGAGVALEYWQQPALTNARFIDYPDANQQISRIYKTGDLARFRPDGQLEHLGRLDEQVKVRGFRIELMEIETTLRRQPEVREAVVVQRAEASQQLIGFVMLEDPRIGVERPFNSEALRQALAQSLPEYMLPTKIIGLREFPLTLNQKIERKVLKSLPLATIINRYGYPQTNIEQPKQPVKTQPSAPLLAELAELASTIVAIAPNEIDPLLPFGNYGFDSIRFTQFSTLLRKRFSLPIMPNIFYLKPTLQELAQHLQSLLPQQPEPVNQQVIEQPTLTQPTTKANAAIAIIGIAGTLPQSRDLAEFWQHLVAGADLITPVPANREAWTTPASANLNATERQSINWGGFIPAVDTFDAAFFGISPREAALMDPQQRLMLETVWKAIEDAGYRASSLQAANVGVFIGASGADFLGMTEDSIDGYTLTGIARSVIANRISYLLNFHGPSEPVDTACSSSLVAVHRAAQAIRNGECELALAGGVNVMLSDFASAAASKVGMLSPDGRCKTFDASANGYVRGEGAAVILLKPLELALRDRDHIYAVIRGSAVNHGGRANSLTAPNPNAQSALIYQAYRNAGIDPASVGYIETHGTGTALGDPIEVDGLKSAFQKLYHDADQAWIDGHCALGSVKSNIGHLEAAAGIAGLIKTVLALKQRYIPATIHLQTLNPYIEVEASPFSISRFGRDWNTSGVRRAGVSSFGFGGSNAHIILEEAPVQSSSSVSDQPTLIVLSAKTATSLQLAAHQLATHIQRLQSDQPLWFGATSLRDLAYTLLTGREAFRERLAIVASDFAELAVALNAYLAGNSAANIYSNTSAQTAAEATMLHSLAQQWVAGATIEWSQLDTVNAPLPQRQPVPSYAFMPDHYPIARRNQAQAVLHPLVERNSSTFNTTQFSTRLLAEAFYLRDHIVQGQRVLPGVTYLEIARAAGSFAAEKPVQRISNLIWASPCVVEQVRELTISLQPQPNAAGFSITTQSATGSKITHAEGTLRYDRPDDQPNMAKIDLAPVRSRLTHQKTAAECYHLFAEHQFAYGPSFQVIEQIAYNADESLATIKLPAAQQSQFADFGLHPSLLDGALQTVILLLSDASDSESRLALPFAIGELVIFGQLAPECLVHAIRNQAKAGEKGLVKYTIQICTPDGQSLIQINDYTIRAMPNQASVQPASSNLSTIAYYTPQWEQVGIYETYEGV</sequence>
<evidence type="ECO:0000256" key="4">
    <source>
        <dbReference type="ARBA" id="ARBA00022450"/>
    </source>
</evidence>
<dbReference type="InterPro" id="IPR036736">
    <property type="entry name" value="ACP-like_sf"/>
</dbReference>
<name>A0A2Z2HA22_9CHLR</name>
<dbReference type="SUPFAM" id="SSF47336">
    <property type="entry name" value="ACP-like"/>
    <property type="match status" value="1"/>
</dbReference>
<organism evidence="13">
    <name type="scientific">Herpetosiphon sp. B060</name>
    <dbReference type="NCBI Taxonomy" id="2002978"/>
    <lineage>
        <taxon>Bacteria</taxon>
        <taxon>Bacillati</taxon>
        <taxon>Chloroflexota</taxon>
        <taxon>Chloroflexia</taxon>
        <taxon>Herpetosiphonales</taxon>
        <taxon>Herpetosiphonaceae</taxon>
        <taxon>Herpetosiphon</taxon>
    </lineage>
</organism>
<dbReference type="Gene3D" id="3.10.129.110">
    <property type="entry name" value="Polyketide synthase dehydratase"/>
    <property type="match status" value="1"/>
</dbReference>
<dbReference type="PROSITE" id="PS52019">
    <property type="entry name" value="PKS_MFAS_DH"/>
    <property type="match status" value="1"/>
</dbReference>
<dbReference type="FunFam" id="3.40.50.12780:FF:000012">
    <property type="entry name" value="Non-ribosomal peptide synthetase"/>
    <property type="match status" value="1"/>
</dbReference>
<dbReference type="InterPro" id="IPR042104">
    <property type="entry name" value="PKS_dehydratase_sf"/>
</dbReference>
<dbReference type="InterPro" id="IPR049551">
    <property type="entry name" value="PKS_DH_C"/>
</dbReference>
<dbReference type="InterPro" id="IPR020806">
    <property type="entry name" value="PKS_PP-bd"/>
</dbReference>
<keyword evidence="4" id="KW-0596">Phosphopantetheine</keyword>
<dbReference type="GO" id="GO:0005886">
    <property type="term" value="C:plasma membrane"/>
    <property type="evidence" value="ECO:0007669"/>
    <property type="project" value="TreeGrafter"/>
</dbReference>
<dbReference type="InterPro" id="IPR045851">
    <property type="entry name" value="AMP-bd_C_sf"/>
</dbReference>
<accession>A0A2Z2HA22</accession>
<dbReference type="EMBL" id="KX765816">
    <property type="protein sequence ID" value="ARR97039.1"/>
    <property type="molecule type" value="Genomic_DNA"/>
</dbReference>
<keyword evidence="7" id="KW-0808">Transferase</keyword>
<dbReference type="SUPFAM" id="SSF52777">
    <property type="entry name" value="CoA-dependent acyltransferases"/>
    <property type="match status" value="2"/>
</dbReference>
<dbReference type="InterPro" id="IPR014030">
    <property type="entry name" value="Ketoacyl_synth_N"/>
</dbReference>
<dbReference type="PANTHER" id="PTHR43775">
    <property type="entry name" value="FATTY ACID SYNTHASE"/>
    <property type="match status" value="1"/>
</dbReference>
<dbReference type="GO" id="GO:0004312">
    <property type="term" value="F:fatty acid synthase activity"/>
    <property type="evidence" value="ECO:0007669"/>
    <property type="project" value="TreeGrafter"/>
</dbReference>
<dbReference type="GO" id="GO:0071770">
    <property type="term" value="P:DIM/DIP cell wall layer assembly"/>
    <property type="evidence" value="ECO:0007669"/>
    <property type="project" value="TreeGrafter"/>
</dbReference>
<dbReference type="Gene3D" id="3.40.50.980">
    <property type="match status" value="2"/>
</dbReference>
<evidence type="ECO:0000259" key="12">
    <source>
        <dbReference type="PROSITE" id="PS52019"/>
    </source>
</evidence>
<dbReference type="GO" id="GO:0004315">
    <property type="term" value="F:3-oxoacyl-[acyl-carrier-protein] synthase activity"/>
    <property type="evidence" value="ECO:0007669"/>
    <property type="project" value="InterPro"/>
</dbReference>
<evidence type="ECO:0000256" key="8">
    <source>
        <dbReference type="ARBA" id="ARBA00022737"/>
    </source>
</evidence>
<dbReference type="InterPro" id="IPR023213">
    <property type="entry name" value="CAT-like_dom_sf"/>
</dbReference>
<dbReference type="Gene3D" id="3.40.47.10">
    <property type="match status" value="1"/>
</dbReference>
<dbReference type="InterPro" id="IPR020841">
    <property type="entry name" value="PKS_Beta-ketoAc_synthase_dom"/>
</dbReference>
<dbReference type="Pfam" id="PF02801">
    <property type="entry name" value="Ketoacyl-synt_C"/>
    <property type="match status" value="1"/>
</dbReference>
<reference evidence="13" key="1">
    <citation type="journal article" date="2016" name="Angew. Chem. Int. Ed. Engl.">
        <title>Discovery of a Mosaic-Like Biosynthetic Assembly Line with a Decarboxylative Off-Loading Mechanism through a Combination of Genome Mining and Imaging.</title>
        <authorList>
            <person name="Mir Mohseni M."/>
            <person name="Hoever T."/>
            <person name="Barra L."/>
            <person name="Kaiser M."/>
            <person name="Dorrestein P.C."/>
            <person name="Dickschat J.S."/>
            <person name="Schaeberle T.F."/>
        </authorList>
    </citation>
    <scope>NUCLEOTIDE SEQUENCE</scope>
    <source>
        <strain evidence="13">B060</strain>
    </source>
</reference>
<dbReference type="InterPro" id="IPR025110">
    <property type="entry name" value="AMP-bd_C"/>
</dbReference>
<dbReference type="SMART" id="SM00825">
    <property type="entry name" value="PKS_KS"/>
    <property type="match status" value="1"/>
</dbReference>
<protein>
    <submittedName>
        <fullName evidence="13">SphF</fullName>
    </submittedName>
</protein>
<feature type="region of interest" description="C-terminal hotdog fold" evidence="9">
    <location>
        <begin position="1882"/>
        <end position="2030"/>
    </location>
</feature>
<evidence type="ECO:0000256" key="9">
    <source>
        <dbReference type="PROSITE-ProRule" id="PRU01363"/>
    </source>
</evidence>
<dbReference type="InterPro" id="IPR010071">
    <property type="entry name" value="AA_adenyl_dom"/>
</dbReference>
<comment type="cofactor">
    <cofactor evidence="1">
        <name>pantetheine 4'-phosphate</name>
        <dbReference type="ChEBI" id="CHEBI:47942"/>
    </cofactor>
</comment>
<dbReference type="InterPro" id="IPR000873">
    <property type="entry name" value="AMP-dep_synth/lig_dom"/>
</dbReference>
<dbReference type="InterPro" id="IPR049552">
    <property type="entry name" value="PKS_DH_N"/>
</dbReference>
<feature type="domain" description="Ketosynthase family 3 (KS3)" evidence="11">
    <location>
        <begin position="1156"/>
        <end position="1582"/>
    </location>
</feature>
<dbReference type="Gene3D" id="3.30.559.30">
    <property type="entry name" value="Nonribosomal peptide synthetase, condensation domain"/>
    <property type="match status" value="1"/>
</dbReference>
<keyword evidence="6" id="KW-0597">Phosphoprotein</keyword>